<reference evidence="2 3" key="1">
    <citation type="submission" date="2023-07" db="EMBL/GenBank/DDBJ databases">
        <title>Genomic Encyclopedia of Type Strains, Phase IV (KMG-IV): sequencing the most valuable type-strain genomes for metagenomic binning, comparative biology and taxonomic classification.</title>
        <authorList>
            <person name="Goeker M."/>
        </authorList>
    </citation>
    <scope>NUCLEOTIDE SEQUENCE [LARGE SCALE GENOMIC DNA]</scope>
    <source>
        <strain evidence="2 3">DSM 23948</strain>
    </source>
</reference>
<keyword evidence="1" id="KW-0472">Membrane</keyword>
<sequence>MMLVWSIILIGFMISLGIVVGIYVHVLQVALDTEDSTRIDPLPKK</sequence>
<comment type="caution">
    <text evidence="2">The sequence shown here is derived from an EMBL/GenBank/DDBJ whole genome shotgun (WGS) entry which is preliminary data.</text>
</comment>
<gene>
    <name evidence="2" type="ORF">J2S07_001838</name>
</gene>
<accession>A0ABT9V3J8</accession>
<feature type="transmembrane region" description="Helical" evidence="1">
    <location>
        <begin position="7"/>
        <end position="26"/>
    </location>
</feature>
<protein>
    <submittedName>
        <fullName evidence="2">Cytochrome c oxidase subunit IV</fullName>
    </submittedName>
</protein>
<evidence type="ECO:0000256" key="1">
    <source>
        <dbReference type="SAM" id="Phobius"/>
    </source>
</evidence>
<organism evidence="2 3">
    <name type="scientific">Anoxybacillus andreesenii</name>
    <dbReference type="NCBI Taxonomy" id="1325932"/>
    <lineage>
        <taxon>Bacteria</taxon>
        <taxon>Bacillati</taxon>
        <taxon>Bacillota</taxon>
        <taxon>Bacilli</taxon>
        <taxon>Bacillales</taxon>
        <taxon>Anoxybacillaceae</taxon>
        <taxon>Anoxybacillus</taxon>
    </lineage>
</organism>
<dbReference type="EMBL" id="JAUSTU010000007">
    <property type="protein sequence ID" value="MDQ0155533.1"/>
    <property type="molecule type" value="Genomic_DNA"/>
</dbReference>
<dbReference type="RefSeq" id="WP_307150098.1">
    <property type="nucleotide sequence ID" value="NZ_JAUSTU010000007.1"/>
</dbReference>
<name>A0ABT9V3J8_9BACL</name>
<keyword evidence="1" id="KW-1133">Transmembrane helix</keyword>
<evidence type="ECO:0000313" key="2">
    <source>
        <dbReference type="EMBL" id="MDQ0155533.1"/>
    </source>
</evidence>
<keyword evidence="1" id="KW-0812">Transmembrane</keyword>
<dbReference type="Proteomes" id="UP001231362">
    <property type="component" value="Unassembled WGS sequence"/>
</dbReference>
<evidence type="ECO:0000313" key="3">
    <source>
        <dbReference type="Proteomes" id="UP001231362"/>
    </source>
</evidence>
<proteinExistence type="predicted"/>
<keyword evidence="3" id="KW-1185">Reference proteome</keyword>